<keyword evidence="2" id="KW-1185">Reference proteome</keyword>
<gene>
    <name evidence="1" type="ORF">JD276_08985</name>
</gene>
<dbReference type="AlphaFoldDB" id="A0A934UV78"/>
<proteinExistence type="predicted"/>
<organism evidence="1 2">
    <name type="scientific">Leucobacter chromiisoli</name>
    <dbReference type="NCBI Taxonomy" id="2796471"/>
    <lineage>
        <taxon>Bacteria</taxon>
        <taxon>Bacillati</taxon>
        <taxon>Actinomycetota</taxon>
        <taxon>Actinomycetes</taxon>
        <taxon>Micrococcales</taxon>
        <taxon>Microbacteriaceae</taxon>
        <taxon>Leucobacter</taxon>
    </lineage>
</organism>
<dbReference type="EMBL" id="JAEHOH010000011">
    <property type="protein sequence ID" value="MBK0419166.1"/>
    <property type="molecule type" value="Genomic_DNA"/>
</dbReference>
<dbReference type="Proteomes" id="UP000608530">
    <property type="component" value="Unassembled WGS sequence"/>
</dbReference>
<sequence length="57" mass="6436">MRIREITVLQAWAPAPEQEAAQASVLDAIDELDAQYAAGEIERAAYFIKKRAFVRML</sequence>
<evidence type="ECO:0000313" key="2">
    <source>
        <dbReference type="Proteomes" id="UP000608530"/>
    </source>
</evidence>
<comment type="caution">
    <text evidence="1">The sequence shown here is derived from an EMBL/GenBank/DDBJ whole genome shotgun (WGS) entry which is preliminary data.</text>
</comment>
<evidence type="ECO:0000313" key="1">
    <source>
        <dbReference type="EMBL" id="MBK0419166.1"/>
    </source>
</evidence>
<accession>A0A934UV78</accession>
<name>A0A934UV78_9MICO</name>
<protein>
    <submittedName>
        <fullName evidence="1">Uncharacterized protein</fullName>
    </submittedName>
</protein>
<dbReference type="RefSeq" id="WP_200115302.1">
    <property type="nucleotide sequence ID" value="NZ_JAEHOH010000011.1"/>
</dbReference>
<reference evidence="1" key="1">
    <citation type="submission" date="2020-12" db="EMBL/GenBank/DDBJ databases">
        <title>Leucobacter sp. CAS1, isolated from Chromium sludge.</title>
        <authorList>
            <person name="Xu Z."/>
        </authorList>
    </citation>
    <scope>NUCLEOTIDE SEQUENCE</scope>
    <source>
        <strain evidence="1">CSA1</strain>
    </source>
</reference>